<proteinExistence type="predicted"/>
<gene>
    <name evidence="1" type="ORF">V2H45_14065</name>
</gene>
<protein>
    <recommendedName>
        <fullName evidence="3">Apea-like HEPN domain-containing protein</fullName>
    </recommendedName>
</protein>
<evidence type="ECO:0000313" key="1">
    <source>
        <dbReference type="EMBL" id="MEE3717863.1"/>
    </source>
</evidence>
<comment type="caution">
    <text evidence="1">The sequence shown here is derived from an EMBL/GenBank/DDBJ whole genome shotgun (WGS) entry which is preliminary data.</text>
</comment>
<dbReference type="EMBL" id="JAZBJZ010000055">
    <property type="protein sequence ID" value="MEE3717863.1"/>
    <property type="molecule type" value="Genomic_DNA"/>
</dbReference>
<accession>A0AAW9Q3T5</accession>
<name>A0AAW9Q3T5_9CYAN</name>
<keyword evidence="2" id="KW-1185">Reference proteome</keyword>
<evidence type="ECO:0008006" key="3">
    <source>
        <dbReference type="Google" id="ProtNLM"/>
    </source>
</evidence>
<evidence type="ECO:0000313" key="2">
    <source>
        <dbReference type="Proteomes" id="UP001333818"/>
    </source>
</evidence>
<reference evidence="1" key="1">
    <citation type="submission" date="2024-01" db="EMBL/GenBank/DDBJ databases">
        <title>Bank of Algae and Cyanobacteria of the Azores (BACA) strain genomes.</title>
        <authorList>
            <person name="Luz R."/>
            <person name="Cordeiro R."/>
            <person name="Fonseca A."/>
            <person name="Goncalves V."/>
        </authorList>
    </citation>
    <scope>NUCLEOTIDE SEQUENCE</scope>
    <source>
        <strain evidence="1">BACA0141</strain>
    </source>
</reference>
<sequence>MLQQSIRLIDLAPEEWFSSKETSSIWISCYRIFRVLPDNLATSGIINLPDVVVVPLWGQVRYTDASQAKIVFITEEKWEFDVSQIQEKDTLEGAYILLISPFVVDGQERPEPEVRQVLQETVALFMAMNGRNTAFELVFDNILPMTGEKTTVISPMVENPLWFSAPNFSSERLLDIQSVAKAIDHLPPEEKNRIKLSLRWFELAMRKHGVDSFLSFWIALETLSMDNTDIRPINKTLARVYEVSVQEANQQFGVGRVFGLRSKIVHQGHIASIHANLQRYLEALYSDLLLAELDLPSEYKAQLVLNDPEFDLISYVTV</sequence>
<dbReference type="RefSeq" id="WP_330484294.1">
    <property type="nucleotide sequence ID" value="NZ_JAZBJZ010000055.1"/>
</dbReference>
<dbReference type="Proteomes" id="UP001333818">
    <property type="component" value="Unassembled WGS sequence"/>
</dbReference>
<dbReference type="AlphaFoldDB" id="A0AAW9Q3T5"/>
<organism evidence="1 2">
    <name type="scientific">Tumidithrix elongata BACA0141</name>
    <dbReference type="NCBI Taxonomy" id="2716417"/>
    <lineage>
        <taxon>Bacteria</taxon>
        <taxon>Bacillati</taxon>
        <taxon>Cyanobacteriota</taxon>
        <taxon>Cyanophyceae</taxon>
        <taxon>Pseudanabaenales</taxon>
        <taxon>Pseudanabaenaceae</taxon>
        <taxon>Tumidithrix</taxon>
        <taxon>Tumidithrix elongata</taxon>
    </lineage>
</organism>